<keyword evidence="18" id="KW-1185">Reference proteome</keyword>
<dbReference type="InterPro" id="IPR008253">
    <property type="entry name" value="Marvel"/>
</dbReference>
<evidence type="ECO:0000259" key="16">
    <source>
        <dbReference type="PROSITE" id="PS51980"/>
    </source>
</evidence>
<sequence length="627" mass="70058">MCCNEKNREKNYWRKQANLAGAKVIPGWLISFPMSSGGGPYGRTERVRHEPHYDQVPPGSLRRDDPFDLQPLRYQRSTELALSSDPLPPPPLPHHPPVGPEYDPSVSEDNPDPDPNPDLELDPDLDPALDIKPVHRFIPDSWKSFFRGTSLRSSKPCPMPASASASPSSSSSNNNNSTSGGVRCSPPHSPSLPRSYRDPYGGSGGSSYNSRKELLGVGDHQESISGRTLRTALTYGERVEEYHERYGYMKSWAGLLRILGCVELLLGAAVFACVCAYVHKDNEWFNMFGYSSPGSAYGGYGGGMYGAGTGGSYYSGPQTPFVLVVAGLAWIVTVILLVIGMTMYYRTILLDSSWWPLTEFTINLAMAVLYMAAAVVYVRDTTRGGLCSLPIFNNGINGAFCRTEAGQTAAIIFLFVTMLIYLIGAIVCLKLWRHEQARMYREKYGLEMHTTDFPAARSLMPVPDPGPRVPERIQGSTVVPIQAAVPKAGPPKVLQGAIPSGHIPKPVIMPDYIAKYPTICTVDERDQYRAVFNDQYSEYKELHADVQATTRKFDELDAMMRALPQHPNSQMEYDRVNKILQEYQRKKNDPTFQEKRERCEYLKNKLAHIKQKIHEYDKVMEWNDGYG</sequence>
<keyword evidence="9" id="KW-0175">Coiled coil</keyword>
<keyword evidence="5" id="KW-1003">Cell membrane</keyword>
<feature type="region of interest" description="Disordered" evidence="13">
    <location>
        <begin position="79"/>
        <end position="127"/>
    </location>
</feature>
<dbReference type="PROSITE" id="PS51980">
    <property type="entry name" value="OCEL"/>
    <property type="match status" value="1"/>
</dbReference>
<feature type="transmembrane region" description="Helical" evidence="14">
    <location>
        <begin position="357"/>
        <end position="378"/>
    </location>
</feature>
<keyword evidence="6 11" id="KW-0812">Transmembrane</keyword>
<dbReference type="Pfam" id="PF01284">
    <property type="entry name" value="MARVEL"/>
    <property type="match status" value="1"/>
</dbReference>
<feature type="region of interest" description="Disordered" evidence="13">
    <location>
        <begin position="153"/>
        <end position="205"/>
    </location>
</feature>
<evidence type="ECO:0000256" key="8">
    <source>
        <dbReference type="ARBA" id="ARBA00022989"/>
    </source>
</evidence>
<evidence type="ECO:0000256" key="4">
    <source>
        <dbReference type="ARBA" id="ARBA00022427"/>
    </source>
</evidence>
<evidence type="ECO:0000256" key="1">
    <source>
        <dbReference type="ARBA" id="ARBA00004435"/>
    </source>
</evidence>
<evidence type="ECO:0000313" key="17">
    <source>
        <dbReference type="EMBL" id="KAK6316114.1"/>
    </source>
</evidence>
<reference evidence="17 18" key="1">
    <citation type="submission" date="2021-04" db="EMBL/GenBank/DDBJ databases">
        <authorList>
            <person name="De Guttry C."/>
            <person name="Zahm M."/>
            <person name="Klopp C."/>
            <person name="Cabau C."/>
            <person name="Louis A."/>
            <person name="Berthelot C."/>
            <person name="Parey E."/>
            <person name="Roest Crollius H."/>
            <person name="Montfort J."/>
            <person name="Robinson-Rechavi M."/>
            <person name="Bucao C."/>
            <person name="Bouchez O."/>
            <person name="Gislard M."/>
            <person name="Lluch J."/>
            <person name="Milhes M."/>
            <person name="Lampietro C."/>
            <person name="Lopez Roques C."/>
            <person name="Donnadieu C."/>
            <person name="Braasch I."/>
            <person name="Desvignes T."/>
            <person name="Postlethwait J."/>
            <person name="Bobe J."/>
            <person name="Wedekind C."/>
            <person name="Guiguen Y."/>
        </authorList>
    </citation>
    <scope>NUCLEOTIDE SEQUENCE [LARGE SCALE GENOMIC DNA]</scope>
    <source>
        <strain evidence="17">Cs_M1</strain>
        <tissue evidence="17">Blood</tissue>
    </source>
</reference>
<feature type="domain" description="MARVEL" evidence="15">
    <location>
        <begin position="251"/>
        <end position="433"/>
    </location>
</feature>
<evidence type="ECO:0000256" key="11">
    <source>
        <dbReference type="PROSITE-ProRule" id="PRU00581"/>
    </source>
</evidence>
<comment type="similarity">
    <text evidence="3 12">Belongs to the ELL/occludin family.</text>
</comment>
<evidence type="ECO:0000256" key="5">
    <source>
        <dbReference type="ARBA" id="ARBA00022475"/>
    </source>
</evidence>
<feature type="transmembrane region" description="Helical" evidence="14">
    <location>
        <begin position="321"/>
        <end position="345"/>
    </location>
</feature>
<dbReference type="GO" id="GO:0016324">
    <property type="term" value="C:apical plasma membrane"/>
    <property type="evidence" value="ECO:0007669"/>
    <property type="project" value="TreeGrafter"/>
</dbReference>
<evidence type="ECO:0000256" key="6">
    <source>
        <dbReference type="ARBA" id="ARBA00022692"/>
    </source>
</evidence>
<dbReference type="Proteomes" id="UP001356427">
    <property type="component" value="Unassembled WGS sequence"/>
</dbReference>
<dbReference type="Gene3D" id="6.10.140.340">
    <property type="match status" value="1"/>
</dbReference>
<dbReference type="GO" id="GO:0005923">
    <property type="term" value="C:bicellular tight junction"/>
    <property type="evidence" value="ECO:0007669"/>
    <property type="project" value="UniProtKB-SubCell"/>
</dbReference>
<gene>
    <name evidence="17" type="ORF">J4Q44_G00136380</name>
</gene>
<feature type="domain" description="OCEL" evidence="16">
    <location>
        <begin position="510"/>
        <end position="621"/>
    </location>
</feature>
<dbReference type="GO" id="GO:0070830">
    <property type="term" value="P:bicellular tight junction assembly"/>
    <property type="evidence" value="ECO:0007669"/>
    <property type="project" value="TreeGrafter"/>
</dbReference>
<evidence type="ECO:0000256" key="12">
    <source>
        <dbReference type="PROSITE-ProRule" id="PRU01324"/>
    </source>
</evidence>
<evidence type="ECO:0000256" key="9">
    <source>
        <dbReference type="ARBA" id="ARBA00023054"/>
    </source>
</evidence>
<organism evidence="17 18">
    <name type="scientific">Coregonus suidteri</name>
    <dbReference type="NCBI Taxonomy" id="861788"/>
    <lineage>
        <taxon>Eukaryota</taxon>
        <taxon>Metazoa</taxon>
        <taxon>Chordata</taxon>
        <taxon>Craniata</taxon>
        <taxon>Vertebrata</taxon>
        <taxon>Euteleostomi</taxon>
        <taxon>Actinopterygii</taxon>
        <taxon>Neopterygii</taxon>
        <taxon>Teleostei</taxon>
        <taxon>Protacanthopterygii</taxon>
        <taxon>Salmoniformes</taxon>
        <taxon>Salmonidae</taxon>
        <taxon>Coregoninae</taxon>
        <taxon>Coregonus</taxon>
    </lineage>
</organism>
<comment type="caution">
    <text evidence="17">The sequence shown here is derived from an EMBL/GenBank/DDBJ whole genome shotgun (WGS) entry which is preliminary data.</text>
</comment>
<proteinExistence type="inferred from homology"/>
<dbReference type="InterPro" id="IPR010844">
    <property type="entry name" value="Occludin_ELL"/>
</dbReference>
<dbReference type="InterPro" id="IPR031176">
    <property type="entry name" value="ELL/occludin"/>
</dbReference>
<keyword evidence="7" id="KW-0965">Cell junction</keyword>
<dbReference type="AlphaFoldDB" id="A0AAN8QUB1"/>
<keyword evidence="4" id="KW-0796">Tight junction</keyword>
<feature type="compositionally biased region" description="Low complexity" evidence="13">
    <location>
        <begin position="153"/>
        <end position="179"/>
    </location>
</feature>
<dbReference type="GO" id="GO:0031410">
    <property type="term" value="C:cytoplasmic vesicle"/>
    <property type="evidence" value="ECO:0007669"/>
    <property type="project" value="TreeGrafter"/>
</dbReference>
<evidence type="ECO:0000259" key="15">
    <source>
        <dbReference type="PROSITE" id="PS51225"/>
    </source>
</evidence>
<feature type="compositionally biased region" description="Acidic residues" evidence="13">
    <location>
        <begin position="109"/>
        <end position="127"/>
    </location>
</feature>
<evidence type="ECO:0000256" key="7">
    <source>
        <dbReference type="ARBA" id="ARBA00022949"/>
    </source>
</evidence>
<dbReference type="EMBL" id="JAGTTL010000011">
    <property type="protein sequence ID" value="KAK6316114.1"/>
    <property type="molecule type" value="Genomic_DNA"/>
</dbReference>
<evidence type="ECO:0000256" key="10">
    <source>
        <dbReference type="ARBA" id="ARBA00023136"/>
    </source>
</evidence>
<evidence type="ECO:0008006" key="19">
    <source>
        <dbReference type="Google" id="ProtNLM"/>
    </source>
</evidence>
<dbReference type="Pfam" id="PF07303">
    <property type="entry name" value="Occludin_ELL"/>
    <property type="match status" value="1"/>
</dbReference>
<evidence type="ECO:0000313" key="18">
    <source>
        <dbReference type="Proteomes" id="UP001356427"/>
    </source>
</evidence>
<keyword evidence="8 14" id="KW-1133">Transmembrane helix</keyword>
<evidence type="ECO:0000256" key="3">
    <source>
        <dbReference type="ARBA" id="ARBA00009171"/>
    </source>
</evidence>
<feature type="transmembrane region" description="Helical" evidence="14">
    <location>
        <begin position="410"/>
        <end position="432"/>
    </location>
</feature>
<evidence type="ECO:0000256" key="2">
    <source>
        <dbReference type="ARBA" id="ARBA00004651"/>
    </source>
</evidence>
<name>A0AAN8QUB1_9TELE</name>
<dbReference type="PANTHER" id="PTHR23288:SF3">
    <property type="entry name" value="MARVEL DOMAIN-CONTAINING PROTEIN 2"/>
    <property type="match status" value="1"/>
</dbReference>
<accession>A0AAN8QUB1</accession>
<evidence type="ECO:0000256" key="14">
    <source>
        <dbReference type="SAM" id="Phobius"/>
    </source>
</evidence>
<dbReference type="SUPFAM" id="SSF144292">
    <property type="entry name" value="occludin/ELL-like"/>
    <property type="match status" value="1"/>
</dbReference>
<dbReference type="PROSITE" id="PS51225">
    <property type="entry name" value="MARVEL"/>
    <property type="match status" value="1"/>
</dbReference>
<dbReference type="PANTHER" id="PTHR23288">
    <property type="entry name" value="OCCLUDIN AND RNA POLYMERASE II ELONGATION FACTOR ELL"/>
    <property type="match status" value="1"/>
</dbReference>
<comment type="subcellular location">
    <subcellularLocation>
        <location evidence="1">Cell junction</location>
        <location evidence="1">Tight junction</location>
    </subcellularLocation>
    <subcellularLocation>
        <location evidence="2">Cell membrane</location>
        <topology evidence="2">Multi-pass membrane protein</topology>
    </subcellularLocation>
</comment>
<keyword evidence="10 11" id="KW-0472">Membrane</keyword>
<feature type="compositionally biased region" description="Pro residues" evidence="13">
    <location>
        <begin position="86"/>
        <end position="99"/>
    </location>
</feature>
<protein>
    <recommendedName>
        <fullName evidence="19">MARVEL domain-containing protein 2</fullName>
    </recommendedName>
</protein>
<evidence type="ECO:0000256" key="13">
    <source>
        <dbReference type="SAM" id="MobiDB-lite"/>
    </source>
</evidence>
<feature type="transmembrane region" description="Helical" evidence="14">
    <location>
        <begin position="255"/>
        <end position="279"/>
    </location>
</feature>